<proteinExistence type="predicted"/>
<dbReference type="SUPFAM" id="SSF56003">
    <property type="entry name" value="Molybdenum cofactor-binding domain"/>
    <property type="match status" value="1"/>
</dbReference>
<dbReference type="InterPro" id="IPR037165">
    <property type="entry name" value="AldOxase/xan_DH_Mopterin-bd_sf"/>
</dbReference>
<evidence type="ECO:0000259" key="2">
    <source>
        <dbReference type="Pfam" id="PF02738"/>
    </source>
</evidence>
<feature type="domain" description="Aldehyde oxidase/xanthine dehydrogenase first molybdopterin binding" evidence="2">
    <location>
        <begin position="134"/>
        <end position="349"/>
    </location>
</feature>
<comment type="caution">
    <text evidence="4">The sequence shown here is derived from an EMBL/GenBank/DDBJ whole genome shotgun (WGS) entry which is preliminary data.</text>
</comment>
<dbReference type="GO" id="GO:0005506">
    <property type="term" value="F:iron ion binding"/>
    <property type="evidence" value="ECO:0007669"/>
    <property type="project" value="InterPro"/>
</dbReference>
<evidence type="ECO:0000259" key="3">
    <source>
        <dbReference type="Pfam" id="PF20256"/>
    </source>
</evidence>
<dbReference type="Pfam" id="PF20256">
    <property type="entry name" value="MoCoBD_2"/>
    <property type="match status" value="1"/>
</dbReference>
<evidence type="ECO:0000256" key="1">
    <source>
        <dbReference type="ARBA" id="ARBA00022505"/>
    </source>
</evidence>
<keyword evidence="5" id="KW-1185">Reference proteome</keyword>
<dbReference type="Gene3D" id="3.30.365.10">
    <property type="entry name" value="Aldehyde oxidase/xanthine dehydrogenase, molybdopterin binding domain"/>
    <property type="match status" value="5"/>
</dbReference>
<name>A0A2S4JWX2_9SPIO</name>
<dbReference type="EMBL" id="LPWH01000051">
    <property type="protein sequence ID" value="POR03983.1"/>
    <property type="molecule type" value="Genomic_DNA"/>
</dbReference>
<dbReference type="InterPro" id="IPR046867">
    <property type="entry name" value="AldOxase/xan_DH_MoCoBD2"/>
</dbReference>
<sequence length="677" mass="74627">MTTPRHYLCARPIIANRAGNRIVPPEGFAREHPDCLILESSSSSPENSSPREFLPPPFDAIPLLPPAAAHPGQIIAVAIGPSWKSADRAARSIPQKQDRSISTESRLVWSSGEPVAETVAEAVTERLAEEAPRETHLVQGLYETGEQQHRLDAPLWAEARTKKDQLYLRIPTQWPEHVRQSLAQALKIPLSRISLEVVPVEGGRDGALFFPSLLACLAVQAHRLAGAPIRLALRNDQIALTGGRSPSRIRYLSRVNSTGEILGNEIDIQLDCGAYPTLTDETRNRLDLATRALYSTPLPCVSTRAIRTAYPPLGAFEGVGTAQASFAREMHYNRLAGIAQEDPIVWRKKLFRPEWPLLQELAETVAEQSDFYRRYASCELVRKRRSQLHRNSSSLKGIGCAFGEQISGMTTGRERGAVALQLEQDGSARIFCSLPTPTPRLRQAWRAIVAKELQIPLEAVTLETHPDEEQDESGPRIFSRGTSVIPRTLLSACEAVQKQRFREPLPILVRRTIKPSRSKRYPGDALRSLGGAAVEATLVPATMEIDVRSVTMAVYGGTILDRQAAEAEIRRGIYQALSWALKEPLDRGSRQTNKEAEILGDPEVQRQYTPGFLGAPPRIKVIFVPGGKRDSPVGVGELPFLTVPAALVSALSQASGLYLDGIPARPREILRMLQQEE</sequence>
<evidence type="ECO:0000313" key="4">
    <source>
        <dbReference type="EMBL" id="POR03983.1"/>
    </source>
</evidence>
<dbReference type="GO" id="GO:0016491">
    <property type="term" value="F:oxidoreductase activity"/>
    <property type="evidence" value="ECO:0007669"/>
    <property type="project" value="InterPro"/>
</dbReference>
<dbReference type="InterPro" id="IPR016208">
    <property type="entry name" value="Ald_Oxase/xanthine_DH-like"/>
</dbReference>
<accession>A0A2S4JWX2</accession>
<keyword evidence="1" id="KW-0500">Molybdenum</keyword>
<evidence type="ECO:0000313" key="5">
    <source>
        <dbReference type="Proteomes" id="UP000237350"/>
    </source>
</evidence>
<reference evidence="5" key="1">
    <citation type="submission" date="2015-12" db="EMBL/GenBank/DDBJ databases">
        <authorList>
            <person name="Lodha T.D."/>
            <person name="Chintalapati S."/>
            <person name="Chintalapati V.R."/>
            <person name="Sravanthi T."/>
        </authorList>
    </citation>
    <scope>NUCLEOTIDE SEQUENCE [LARGE SCALE GENOMIC DNA]</scope>
    <source>
        <strain evidence="5">JC133</strain>
    </source>
</reference>
<feature type="domain" description="Aldehyde oxidase/xanthine dehydrogenase second molybdopterin binding" evidence="3">
    <location>
        <begin position="382"/>
        <end position="499"/>
    </location>
</feature>
<dbReference type="PANTHER" id="PTHR11908:SF132">
    <property type="entry name" value="ALDEHYDE OXIDASE 1-RELATED"/>
    <property type="match status" value="1"/>
</dbReference>
<dbReference type="InterPro" id="IPR008274">
    <property type="entry name" value="AldOxase/xan_DH_MoCoBD1"/>
</dbReference>
<organism evidence="4 5">
    <name type="scientific">Alkalispirochaeta sphaeroplastigenens</name>
    <dbReference type="NCBI Taxonomy" id="1187066"/>
    <lineage>
        <taxon>Bacteria</taxon>
        <taxon>Pseudomonadati</taxon>
        <taxon>Spirochaetota</taxon>
        <taxon>Spirochaetia</taxon>
        <taxon>Spirochaetales</taxon>
        <taxon>Spirochaetaceae</taxon>
        <taxon>Alkalispirochaeta</taxon>
    </lineage>
</organism>
<dbReference type="Pfam" id="PF02738">
    <property type="entry name" value="MoCoBD_1"/>
    <property type="match status" value="1"/>
</dbReference>
<dbReference type="AlphaFoldDB" id="A0A2S4JWX2"/>
<dbReference type="PANTHER" id="PTHR11908">
    <property type="entry name" value="XANTHINE DEHYDROGENASE"/>
    <property type="match status" value="1"/>
</dbReference>
<protein>
    <submittedName>
        <fullName evidence="4">Uncharacterized protein</fullName>
    </submittedName>
</protein>
<dbReference type="RefSeq" id="WP_181015371.1">
    <property type="nucleotide sequence ID" value="NZ_LPWH01000051.1"/>
</dbReference>
<gene>
    <name evidence="4" type="ORF">AU468_04780</name>
</gene>
<dbReference type="Proteomes" id="UP000237350">
    <property type="component" value="Unassembled WGS sequence"/>
</dbReference>